<organism evidence="1 2">
    <name type="scientific">Holospora curviuscula</name>
    <dbReference type="NCBI Taxonomy" id="1082868"/>
    <lineage>
        <taxon>Bacteria</taxon>
        <taxon>Pseudomonadati</taxon>
        <taxon>Pseudomonadota</taxon>
        <taxon>Alphaproteobacteria</taxon>
        <taxon>Holosporales</taxon>
        <taxon>Holosporaceae</taxon>
        <taxon>Holospora</taxon>
    </lineage>
</organism>
<name>A0A2S5R6T6_9PROT</name>
<evidence type="ECO:0000313" key="1">
    <source>
        <dbReference type="EMBL" id="PPE02997.1"/>
    </source>
</evidence>
<dbReference type="AlphaFoldDB" id="A0A2S5R6T6"/>
<dbReference type="Proteomes" id="UP000239425">
    <property type="component" value="Unassembled WGS sequence"/>
</dbReference>
<reference evidence="1 2" key="1">
    <citation type="submission" date="2017-11" db="EMBL/GenBank/DDBJ databases">
        <title>Comparative genomic analysis of Holospora spp., intranuclear symbionts of paramecia.</title>
        <authorList>
            <person name="Garushyants S.K."/>
            <person name="Beliavskaya A."/>
            <person name="Malko D.B."/>
            <person name="Logacheva M.D."/>
            <person name="Rautian M.S."/>
            <person name="Gelfand M.S."/>
        </authorList>
    </citation>
    <scope>NUCLEOTIDE SEQUENCE [LARGE SCALE GENOMIC DNA]</scope>
    <source>
        <strain evidence="2">02AZ16</strain>
    </source>
</reference>
<keyword evidence="2" id="KW-1185">Reference proteome</keyword>
<sequence>MCLFRESYRNPIFKVHDASDNLKLEGVTCTLIALDKEFQGCHSTKMRSTM</sequence>
<gene>
    <name evidence="1" type="ORF">HCUR_01578</name>
</gene>
<comment type="caution">
    <text evidence="1">The sequence shown here is derived from an EMBL/GenBank/DDBJ whole genome shotgun (WGS) entry which is preliminary data.</text>
</comment>
<proteinExistence type="predicted"/>
<protein>
    <submittedName>
        <fullName evidence="1">Uncharacterized protein</fullName>
    </submittedName>
</protein>
<evidence type="ECO:0000313" key="2">
    <source>
        <dbReference type="Proteomes" id="UP000239425"/>
    </source>
</evidence>
<dbReference type="EMBL" id="PHHC01000149">
    <property type="protein sequence ID" value="PPE02997.1"/>
    <property type="molecule type" value="Genomic_DNA"/>
</dbReference>
<accession>A0A2S5R6T6</accession>